<dbReference type="PANTHER" id="PTHR47328:SF1">
    <property type="entry name" value="RUTC FAMILY PROTEIN YOAB"/>
    <property type="match status" value="1"/>
</dbReference>
<dbReference type="SUPFAM" id="SSF55298">
    <property type="entry name" value="YjgF-like"/>
    <property type="match status" value="1"/>
</dbReference>
<dbReference type="InterPro" id="IPR035709">
    <property type="entry name" value="YoaB-like"/>
</dbReference>
<accession>A0A225SSU8</accession>
<evidence type="ECO:0000313" key="1">
    <source>
        <dbReference type="EMBL" id="OWY32456.1"/>
    </source>
</evidence>
<organism evidence="1 2">
    <name type="scientific">Herbaspirillum aquaticum</name>
    <dbReference type="NCBI Taxonomy" id="568783"/>
    <lineage>
        <taxon>Bacteria</taxon>
        <taxon>Pseudomonadati</taxon>
        <taxon>Pseudomonadota</taxon>
        <taxon>Betaproteobacteria</taxon>
        <taxon>Burkholderiales</taxon>
        <taxon>Oxalobacteraceae</taxon>
        <taxon>Herbaspirillum</taxon>
    </lineage>
</organism>
<keyword evidence="2" id="KW-1185">Reference proteome</keyword>
<proteinExistence type="predicted"/>
<dbReference type="Gene3D" id="3.30.1330.40">
    <property type="entry name" value="RutC-like"/>
    <property type="match status" value="1"/>
</dbReference>
<dbReference type="Proteomes" id="UP000214747">
    <property type="component" value="Unassembled WGS sequence"/>
</dbReference>
<dbReference type="InterPro" id="IPR035959">
    <property type="entry name" value="RutC-like_sf"/>
</dbReference>
<dbReference type="EMBL" id="NJGV01000026">
    <property type="protein sequence ID" value="OWY32456.1"/>
    <property type="molecule type" value="Genomic_DNA"/>
</dbReference>
<gene>
    <name evidence="1" type="ORF">CEJ45_21620</name>
</gene>
<reference evidence="1 2" key="1">
    <citation type="journal article" date="2010" name="Int. J. Syst. Evol. Microbiol.">
        <title>Reclassification of Herbaspirillum putei as a later heterotypic synonym of Herbaspirillum huttiense, with the description of H. huttiense subsp. huttiense subsp. nov. and H. huttiense subsp. putei subsp. nov., comb. nov., and description of Herbaspirillum aquaticum sp. nov.</title>
        <authorList>
            <person name="Dobritsa A.P."/>
            <person name="Reddy M.C."/>
            <person name="Samadpour M."/>
        </authorList>
    </citation>
    <scope>NUCLEOTIDE SEQUENCE [LARGE SCALE GENOMIC DNA]</scope>
    <source>
        <strain evidence="1 2">IEH 4430</strain>
    </source>
</reference>
<dbReference type="RefSeq" id="WP_088757119.1">
    <property type="nucleotide sequence ID" value="NZ_JARJFG010000016.1"/>
</dbReference>
<dbReference type="Pfam" id="PF01042">
    <property type="entry name" value="Ribonuc_L-PSP"/>
    <property type="match status" value="1"/>
</dbReference>
<sequence>MNTIQRFNTNARMSQLVLANGFAFVAGQVADHAGASIAQQASEVLAKVDAQLQAQGIGRERIVSANVWLSSPDHFAAFNTVWDAWVPAGHAPTRACVQALLMAPGLDVEVAVIAAL</sequence>
<name>A0A225SSU8_9BURK</name>
<comment type="caution">
    <text evidence="1">The sequence shown here is derived from an EMBL/GenBank/DDBJ whole genome shotgun (WGS) entry which is preliminary data.</text>
</comment>
<dbReference type="CDD" id="cd06150">
    <property type="entry name" value="YjgF_YER057c_UK114_like_2"/>
    <property type="match status" value="1"/>
</dbReference>
<dbReference type="AlphaFoldDB" id="A0A225SSU8"/>
<dbReference type="InterPro" id="IPR006175">
    <property type="entry name" value="YjgF/YER057c/UK114"/>
</dbReference>
<evidence type="ECO:0008006" key="3">
    <source>
        <dbReference type="Google" id="ProtNLM"/>
    </source>
</evidence>
<evidence type="ECO:0000313" key="2">
    <source>
        <dbReference type="Proteomes" id="UP000214747"/>
    </source>
</evidence>
<protein>
    <recommendedName>
        <fullName evidence="3">RidA/YER057c/UK114 family protein</fullName>
    </recommendedName>
</protein>
<dbReference type="PANTHER" id="PTHR47328">
    <property type="match status" value="1"/>
</dbReference>